<evidence type="ECO:0000256" key="1">
    <source>
        <dbReference type="PROSITE-ProRule" id="PRU01076"/>
    </source>
</evidence>
<dbReference type="PROSITE" id="PS51740">
    <property type="entry name" value="SPOVT_ABRB"/>
    <property type="match status" value="1"/>
</dbReference>
<sequence length="95" mass="11015">MKFTGIIRHVDEKGRISIPMELRNIIGMQEDTVPIEFIVVDEMLILQRYRDACAITGKISRRNISLANGQIKVHPKEVKQLIKELKEYLGKNRLI</sequence>
<dbReference type="PANTHER" id="PTHR36432:SF4">
    <property type="entry name" value="TRANSITION STATE REGULATOR ABH-RELATED"/>
    <property type="match status" value="1"/>
</dbReference>
<keyword evidence="4" id="KW-1185">Reference proteome</keyword>
<keyword evidence="1" id="KW-0238">DNA-binding</keyword>
<dbReference type="SUPFAM" id="SSF89447">
    <property type="entry name" value="AbrB/MazE/MraZ-like"/>
    <property type="match status" value="1"/>
</dbReference>
<dbReference type="Pfam" id="PF18277">
    <property type="entry name" value="AbrB_C"/>
    <property type="match status" value="1"/>
</dbReference>
<dbReference type="RefSeq" id="WP_097882772.1">
    <property type="nucleotide sequence ID" value="NZ_JARTIK010000034.1"/>
</dbReference>
<feature type="domain" description="SpoVT-AbrB" evidence="2">
    <location>
        <begin position="5"/>
        <end position="51"/>
    </location>
</feature>
<reference evidence="3 4" key="1">
    <citation type="submission" date="2023-03" db="EMBL/GenBank/DDBJ databases">
        <title>Bacillus Genome Sequencing.</title>
        <authorList>
            <person name="Dunlap C."/>
        </authorList>
    </citation>
    <scope>NUCLEOTIDE SEQUENCE [LARGE SCALE GENOMIC DNA]</scope>
    <source>
        <strain evidence="3 4">NRS-319</strain>
    </source>
</reference>
<name>A0ABU6PK66_9BACI</name>
<evidence type="ECO:0000313" key="4">
    <source>
        <dbReference type="Proteomes" id="UP001336122"/>
    </source>
</evidence>
<organism evidence="3 4">
    <name type="scientific">Bacillus nitratireducens</name>
    <dbReference type="NCBI Taxonomy" id="2026193"/>
    <lineage>
        <taxon>Bacteria</taxon>
        <taxon>Bacillati</taxon>
        <taxon>Bacillota</taxon>
        <taxon>Bacilli</taxon>
        <taxon>Bacillales</taxon>
        <taxon>Bacillaceae</taxon>
        <taxon>Bacillus</taxon>
        <taxon>Bacillus cereus group</taxon>
    </lineage>
</organism>
<dbReference type="Gene3D" id="2.10.260.10">
    <property type="match status" value="1"/>
</dbReference>
<dbReference type="EMBL" id="JARTIK010000034">
    <property type="protein sequence ID" value="MED4681253.1"/>
    <property type="molecule type" value="Genomic_DNA"/>
</dbReference>
<dbReference type="InterPro" id="IPR037914">
    <property type="entry name" value="SpoVT-AbrB_sf"/>
</dbReference>
<gene>
    <name evidence="3" type="ORF">P9485_26375</name>
</gene>
<dbReference type="PANTHER" id="PTHR36432">
    <property type="match status" value="1"/>
</dbReference>
<dbReference type="InterPro" id="IPR040678">
    <property type="entry name" value="AbrB_C"/>
</dbReference>
<evidence type="ECO:0000313" key="3">
    <source>
        <dbReference type="EMBL" id="MED4681253.1"/>
    </source>
</evidence>
<proteinExistence type="predicted"/>
<dbReference type="Proteomes" id="UP001336122">
    <property type="component" value="Unassembled WGS sequence"/>
</dbReference>
<dbReference type="InterPro" id="IPR052731">
    <property type="entry name" value="B_subtilis_Trans_State_Reg"/>
</dbReference>
<protein>
    <submittedName>
        <fullName evidence="3">AbrB family transcriptional regulator</fullName>
    </submittedName>
</protein>
<comment type="caution">
    <text evidence="3">The sequence shown here is derived from an EMBL/GenBank/DDBJ whole genome shotgun (WGS) entry which is preliminary data.</text>
</comment>
<dbReference type="InterPro" id="IPR007159">
    <property type="entry name" value="SpoVT-AbrB_dom"/>
</dbReference>
<evidence type="ECO:0000259" key="2">
    <source>
        <dbReference type="PROSITE" id="PS51740"/>
    </source>
</evidence>
<accession>A0ABU6PK66</accession>